<comment type="pathway">
    <text evidence="7">Glycolipid biosynthesis; KDO(2)-lipid A biosynthesis.</text>
</comment>
<dbReference type="GO" id="GO:0016020">
    <property type="term" value="C:membrane"/>
    <property type="evidence" value="ECO:0007669"/>
    <property type="project" value="GOC"/>
</dbReference>
<evidence type="ECO:0000256" key="8">
    <source>
        <dbReference type="ARBA" id="ARBA00024402"/>
    </source>
</evidence>
<evidence type="ECO:0000313" key="10">
    <source>
        <dbReference type="EMBL" id="MBK0397870.1"/>
    </source>
</evidence>
<accession>A0A8J7M3X9</accession>
<reference evidence="10" key="1">
    <citation type="submission" date="2020-12" db="EMBL/GenBank/DDBJ databases">
        <title>Bacterial taxonomy.</title>
        <authorList>
            <person name="Pan X."/>
        </authorList>
    </citation>
    <scope>NUCLEOTIDE SEQUENCE</scope>
    <source>
        <strain evidence="10">M0105</strain>
    </source>
</reference>
<keyword evidence="3" id="KW-0597">Phosphoprotein</keyword>
<keyword evidence="6" id="KW-0275">Fatty acid biosynthesis</keyword>
<organism evidence="10 11">
    <name type="scientific">Thermohalobaculum xanthum</name>
    <dbReference type="NCBI Taxonomy" id="2753746"/>
    <lineage>
        <taxon>Bacteria</taxon>
        <taxon>Pseudomonadati</taxon>
        <taxon>Pseudomonadota</taxon>
        <taxon>Alphaproteobacteria</taxon>
        <taxon>Rhodobacterales</taxon>
        <taxon>Paracoccaceae</taxon>
        <taxon>Thermohalobaculum</taxon>
    </lineage>
</organism>
<dbReference type="PANTHER" id="PTHR20863:SF76">
    <property type="entry name" value="CARRIER DOMAIN-CONTAINING PROTEIN"/>
    <property type="match status" value="1"/>
</dbReference>
<gene>
    <name evidence="10" type="ORF">H0I76_01600</name>
</gene>
<evidence type="ECO:0000256" key="4">
    <source>
        <dbReference type="ARBA" id="ARBA00022832"/>
    </source>
</evidence>
<feature type="domain" description="Carrier" evidence="9">
    <location>
        <begin position="3"/>
        <end position="83"/>
    </location>
</feature>
<dbReference type="InterPro" id="IPR006162">
    <property type="entry name" value="Ppantetheine_attach_site"/>
</dbReference>
<name>A0A8J7M3X9_9RHOB</name>
<protein>
    <recommendedName>
        <fullName evidence="8">Acyl carrier protein AcpXL</fullName>
    </recommendedName>
</protein>
<evidence type="ECO:0000256" key="6">
    <source>
        <dbReference type="ARBA" id="ARBA00023160"/>
    </source>
</evidence>
<dbReference type="GO" id="GO:0005829">
    <property type="term" value="C:cytosol"/>
    <property type="evidence" value="ECO:0007669"/>
    <property type="project" value="TreeGrafter"/>
</dbReference>
<keyword evidence="2" id="KW-0444">Lipid biosynthesis</keyword>
<keyword evidence="5" id="KW-0443">Lipid metabolism</keyword>
<dbReference type="GO" id="GO:0009245">
    <property type="term" value="P:lipid A biosynthetic process"/>
    <property type="evidence" value="ECO:0007669"/>
    <property type="project" value="TreeGrafter"/>
</dbReference>
<comment type="caution">
    <text evidence="10">The sequence shown here is derived from an EMBL/GenBank/DDBJ whole genome shotgun (WGS) entry which is preliminary data.</text>
</comment>
<dbReference type="InterPro" id="IPR009081">
    <property type="entry name" value="PP-bd_ACP"/>
</dbReference>
<evidence type="ECO:0000256" key="3">
    <source>
        <dbReference type="ARBA" id="ARBA00022553"/>
    </source>
</evidence>
<dbReference type="Proteomes" id="UP000655420">
    <property type="component" value="Unassembled WGS sequence"/>
</dbReference>
<dbReference type="InterPro" id="IPR003231">
    <property type="entry name" value="ACP"/>
</dbReference>
<evidence type="ECO:0000256" key="2">
    <source>
        <dbReference type="ARBA" id="ARBA00022516"/>
    </source>
</evidence>
<evidence type="ECO:0000256" key="5">
    <source>
        <dbReference type="ARBA" id="ARBA00023098"/>
    </source>
</evidence>
<dbReference type="InterPro" id="IPR036736">
    <property type="entry name" value="ACP-like_sf"/>
</dbReference>
<dbReference type="GO" id="GO:0000035">
    <property type="term" value="F:acyl binding"/>
    <property type="evidence" value="ECO:0007669"/>
    <property type="project" value="TreeGrafter"/>
</dbReference>
<sequence>MSDDVSAKVSRIIAEQAMVDAADVTPDKTPEALGLDSLAIVEIVFAIEEAFDITIPYNANDPKDSDFDISTVGGVISGVKTLLAEKG</sequence>
<dbReference type="GO" id="GO:0000036">
    <property type="term" value="F:acyl carrier activity"/>
    <property type="evidence" value="ECO:0007669"/>
    <property type="project" value="TreeGrafter"/>
</dbReference>
<dbReference type="SUPFAM" id="SSF47336">
    <property type="entry name" value="ACP-like"/>
    <property type="match status" value="1"/>
</dbReference>
<evidence type="ECO:0000256" key="1">
    <source>
        <dbReference type="ARBA" id="ARBA00022450"/>
    </source>
</evidence>
<keyword evidence="11" id="KW-1185">Reference proteome</keyword>
<dbReference type="RefSeq" id="WP_200606126.1">
    <property type="nucleotide sequence ID" value="NZ_JAEHHL010000001.1"/>
</dbReference>
<dbReference type="Gene3D" id="1.10.1200.10">
    <property type="entry name" value="ACP-like"/>
    <property type="match status" value="1"/>
</dbReference>
<keyword evidence="1" id="KW-0596">Phosphopantetheine</keyword>
<evidence type="ECO:0000256" key="7">
    <source>
        <dbReference type="ARBA" id="ARBA00024328"/>
    </source>
</evidence>
<proteinExistence type="predicted"/>
<evidence type="ECO:0000259" key="9">
    <source>
        <dbReference type="PROSITE" id="PS50075"/>
    </source>
</evidence>
<dbReference type="Pfam" id="PF00550">
    <property type="entry name" value="PP-binding"/>
    <property type="match status" value="1"/>
</dbReference>
<keyword evidence="4" id="KW-0276">Fatty acid metabolism</keyword>
<dbReference type="AlphaFoldDB" id="A0A8J7M3X9"/>
<dbReference type="PANTHER" id="PTHR20863">
    <property type="entry name" value="ACYL CARRIER PROTEIN"/>
    <property type="match status" value="1"/>
</dbReference>
<dbReference type="PROSITE" id="PS50075">
    <property type="entry name" value="CARRIER"/>
    <property type="match status" value="1"/>
</dbReference>
<dbReference type="EMBL" id="JAEHHL010000001">
    <property type="protein sequence ID" value="MBK0397870.1"/>
    <property type="molecule type" value="Genomic_DNA"/>
</dbReference>
<evidence type="ECO:0000313" key="11">
    <source>
        <dbReference type="Proteomes" id="UP000655420"/>
    </source>
</evidence>
<dbReference type="PROSITE" id="PS00012">
    <property type="entry name" value="PHOSPHOPANTETHEINE"/>
    <property type="match status" value="1"/>
</dbReference>